<dbReference type="EMBL" id="FTNK01000001">
    <property type="protein sequence ID" value="SIQ33341.1"/>
    <property type="molecule type" value="Genomic_DNA"/>
</dbReference>
<dbReference type="Proteomes" id="UP000186666">
    <property type="component" value="Unassembled WGS sequence"/>
</dbReference>
<organism evidence="1 2">
    <name type="scientific">Paenibacillus macquariensis</name>
    <dbReference type="NCBI Taxonomy" id="948756"/>
    <lineage>
        <taxon>Bacteria</taxon>
        <taxon>Bacillati</taxon>
        <taxon>Bacillota</taxon>
        <taxon>Bacilli</taxon>
        <taxon>Bacillales</taxon>
        <taxon>Paenibacillaceae</taxon>
        <taxon>Paenibacillus</taxon>
    </lineage>
</organism>
<comment type="caution">
    <text evidence="1">The sequence shown here is derived from an EMBL/GenBank/DDBJ whole genome shotgun (WGS) entry which is preliminary data.</text>
</comment>
<dbReference type="Gene3D" id="3.40.960.10">
    <property type="entry name" value="VSR Endonuclease"/>
    <property type="match status" value="1"/>
</dbReference>
<evidence type="ECO:0000313" key="2">
    <source>
        <dbReference type="Proteomes" id="UP000186666"/>
    </source>
</evidence>
<reference evidence="1 2" key="1">
    <citation type="submission" date="2017-01" db="EMBL/GenBank/DDBJ databases">
        <authorList>
            <person name="Varghese N."/>
            <person name="Submissions S."/>
        </authorList>
    </citation>
    <scope>NUCLEOTIDE SEQUENCE [LARGE SCALE GENOMIC DNA]</scope>
    <source>
        <strain evidence="1 2">ATCC 23464</strain>
    </source>
</reference>
<accession>A0ABY1JK83</accession>
<proteinExistence type="predicted"/>
<name>A0ABY1JK83_9BACL</name>
<evidence type="ECO:0000313" key="1">
    <source>
        <dbReference type="EMBL" id="SIQ33341.1"/>
    </source>
</evidence>
<protein>
    <recommendedName>
        <fullName evidence="3">Glycerol kinase</fullName>
    </recommendedName>
</protein>
<keyword evidence="2" id="KW-1185">Reference proteome</keyword>
<sequence length="296" mass="34247">MTEKVKYQSTTALSKEMGLSAKVLFEVMMNNGLISRENDTWVLTEQGKVNGGIIKHHPQHGSFIAWDEKIKDVLDLTKDNEEKLISAIGLSKHFGISKLRINPILSELGLLQKGVKGWLVTKLGESVGGKQFEYDQNGVPYVCWESSILTNKRLNETMEEFLGEEAKDVKEYNKTETVGFREKFEATHRSADGHYVRSRAEMLIDNWLYMSEIVHAYERKLPIEEDVYCDFYLPVGKVYIEFWGLENDAKYNDRKQLKLEIYKKYGFKLIELDDKDILNLDDILPKKLLKFGIQAY</sequence>
<evidence type="ECO:0008006" key="3">
    <source>
        <dbReference type="Google" id="ProtNLM"/>
    </source>
</evidence>
<dbReference type="RefSeq" id="WP_068589992.1">
    <property type="nucleotide sequence ID" value="NZ_FTNK01000001.1"/>
</dbReference>
<gene>
    <name evidence="1" type="ORF">SAMN05421578_101262</name>
</gene>